<dbReference type="GO" id="GO:0000793">
    <property type="term" value="C:condensed chromosome"/>
    <property type="evidence" value="ECO:0007669"/>
    <property type="project" value="TreeGrafter"/>
</dbReference>
<dbReference type="EMBL" id="CAJPEX010001159">
    <property type="protein sequence ID" value="CAG0918378.1"/>
    <property type="molecule type" value="Genomic_DNA"/>
</dbReference>
<evidence type="ECO:0000313" key="8">
    <source>
        <dbReference type="Proteomes" id="UP000678499"/>
    </source>
</evidence>
<feature type="region of interest" description="Disordered" evidence="6">
    <location>
        <begin position="1579"/>
        <end position="1617"/>
    </location>
</feature>
<gene>
    <name evidence="7" type="ORF">NMOB1V02_LOCUS5936</name>
</gene>
<dbReference type="GO" id="GO:0005634">
    <property type="term" value="C:nucleus"/>
    <property type="evidence" value="ECO:0007669"/>
    <property type="project" value="UniProtKB-SubCell"/>
</dbReference>
<dbReference type="PANTHER" id="PTHR32086:SF0">
    <property type="entry name" value="FANCONI ANEMIA GROUP D2 PROTEIN"/>
    <property type="match status" value="1"/>
</dbReference>
<dbReference type="Pfam" id="PF14631">
    <property type="entry name" value="FancD2"/>
    <property type="match status" value="2"/>
</dbReference>
<feature type="compositionally biased region" description="Polar residues" evidence="6">
    <location>
        <begin position="909"/>
        <end position="931"/>
    </location>
</feature>
<keyword evidence="4" id="KW-0539">Nucleus</keyword>
<dbReference type="OrthoDB" id="10259640at2759"/>
<dbReference type="GO" id="GO:1990918">
    <property type="term" value="P:double-strand break repair involved in meiotic recombination"/>
    <property type="evidence" value="ECO:0007669"/>
    <property type="project" value="TreeGrafter"/>
</dbReference>
<evidence type="ECO:0000313" key="7">
    <source>
        <dbReference type="EMBL" id="CAD7278226.1"/>
    </source>
</evidence>
<sequence length="1617" mass="181844">MSFNVGKSRSAMARSTKSKAFNLDADSDDDDLLASSQEAKSQMSFLSKTSVSAKSPYFAFLEGCGILLKSGKGKDVLTTYATNALMLLEDGLRKETSQYRQGFEKFVSDYFSHKDCLKLSLMLFEFHPGDPAMHDTSLGFARLLLTVSSIQSQIFHLLLDKAIKLGDESQKMRDGVNWIQLILARIGNIPELVNSDEICDKLLGLLGTQPVSTMKIIISHLAGILGEAQHERVAEKLMEIREREIELTPVILDALSNLCLDSETSQRLKSRLVSSVASANPAVLPELVFFLLDGLTAEEIKTMVPKIRDRLHIYQESAESTSTGDTHMSLLMYRLGSLLEDRNIARIWKSTMEKSNAWRSSDLVVLLILMRVDSWTCKLALNFAKNKITAGIFDVKAVDVVIDNAPEVLGVYMKQYLELARGLLQIGDPACVALGRHMHQKAFVGLKPRFRQDVMMSLTGLISSSATQSNGRPPPALEALAYLVRYHPNLVADHAHKLTNFLEWVNSRPVPQVRMMLDVYCTIACFSLPDGSPYSGTCQKMRSEMLMVIRKRLGRMSTKLEKVGVIAAAMLLKALANQRQQDTVAQVGSGLQDSGDTRDSEATEEIIKRDPGFEEISSLLHLTQRATERHPIALALLYDQFSDVLGSGVLASGATIQDYFYQRTYRQFSKDTYVEDQTNLQKFTASDSYDMRVLFELDDASTSVTPGDKIFLNIGGLLLQDAKSNPRPNVQRVMSDLYALLPKFRMLVACVTNRGKDLESIFSLLEIGILVPTIILGKSPATGVVNWDWDWESLDQIAQKNVLRTYFYVANWFIEIISAFAAEIRQDDPELLYLVLNRLRQLIYVRRFLSRVLAECVGVDFVPPPARFEVDHPKSLIIGGPPSGTSGTGAKRGRKRKAAVINEAEQSLVRGTQESCEPATPRTQLQETTSPEKAGYDASCKNLTQFNIYFRELGFPAFKIFQANLDLRLEFENCAHLEKIPEMPPGEMPCLGLEEAEYLLTDLSEKLDFVFGSTHKKHFGRPAAEDSLAAVLHSNLSLAKIKDVATMTCGILGFLAGYLKVLCQHFMEIISARDGIEDSMEMFSPKSRVVSRVMNLILRCCRAYFSWPAFNRPEEQKLLEESLRAICGSFHSDEVSNSQVPMLSLATIAFESMQALSEYAPDLETAVELLLFLETIANVSKVDRNVEEFPRSQALGTQQLRRSHAKVIPLERAEKLIECAELYLKRPWMEKFKPGDCVRVGQILTLYVAHLSRLDDIWVRMKFLDMLVSGSFGKALEKIDDDPDYRDARFPTLNNESPRNEKFVWVECAELYLKRPWMEKFKPGDCVRVGQILTLYVAHLSRLDDIWVRMKFLDMLVSGSFGKALEKIDDDPDYRDARFPTLNKQTLAVFHKAALIGVLAVAKDISFAIDIDTQVSPSKHVDSDDDWCRRSRDSEPMNQLRLWQKALDMLEVLCRKTLERYSNKTFFLQAVRFGGSFLTELSRSGFPVMQGLFSSHREEVLSLISSIQKNHTRFFQHVCSQTKKAKDVGIGKFIPTLRKSLETFLFRVKGMLVANNCAAAFIIGNLKHKDVHGHVLASQMDSEDEESCDEMVEEEPVEENEDEEPMEVGSDDEAGDD</sequence>
<comment type="similarity">
    <text evidence="5">Belongs to the Fanconi anemia protein FANCD2 family.</text>
</comment>
<feature type="region of interest" description="Disordered" evidence="6">
    <location>
        <begin position="909"/>
        <end position="934"/>
    </location>
</feature>
<evidence type="ECO:0000256" key="3">
    <source>
        <dbReference type="ARBA" id="ARBA00022843"/>
    </source>
</evidence>
<comment type="subcellular location">
    <subcellularLocation>
        <location evidence="1">Nucleus</location>
    </subcellularLocation>
</comment>
<proteinExistence type="inferred from homology"/>
<dbReference type="EMBL" id="OA883196">
    <property type="protein sequence ID" value="CAD7278226.1"/>
    <property type="molecule type" value="Genomic_DNA"/>
</dbReference>
<evidence type="ECO:0000256" key="2">
    <source>
        <dbReference type="ARBA" id="ARBA00022499"/>
    </source>
</evidence>
<dbReference type="PANTHER" id="PTHR32086">
    <property type="entry name" value="FANCONI ANEMIA GROUP D2 PROTEIN"/>
    <property type="match status" value="1"/>
</dbReference>
<accession>A0A7R9BND5</accession>
<dbReference type="GO" id="GO:0007129">
    <property type="term" value="P:homologous chromosome pairing at meiosis"/>
    <property type="evidence" value="ECO:0007669"/>
    <property type="project" value="TreeGrafter"/>
</dbReference>
<name>A0A7R9BND5_9CRUS</name>
<reference evidence="7" key="1">
    <citation type="submission" date="2020-11" db="EMBL/GenBank/DDBJ databases">
        <authorList>
            <person name="Tran Van P."/>
        </authorList>
    </citation>
    <scope>NUCLEOTIDE SEQUENCE</scope>
</reference>
<keyword evidence="3" id="KW-0832">Ubl conjugation</keyword>
<evidence type="ECO:0000256" key="5">
    <source>
        <dbReference type="ARBA" id="ARBA00093456"/>
    </source>
</evidence>
<organism evidence="7">
    <name type="scientific">Notodromas monacha</name>
    <dbReference type="NCBI Taxonomy" id="399045"/>
    <lineage>
        <taxon>Eukaryota</taxon>
        <taxon>Metazoa</taxon>
        <taxon>Ecdysozoa</taxon>
        <taxon>Arthropoda</taxon>
        <taxon>Crustacea</taxon>
        <taxon>Oligostraca</taxon>
        <taxon>Ostracoda</taxon>
        <taxon>Podocopa</taxon>
        <taxon>Podocopida</taxon>
        <taxon>Cypridocopina</taxon>
        <taxon>Cypridoidea</taxon>
        <taxon>Cyprididae</taxon>
        <taxon>Notodromas</taxon>
    </lineage>
</organism>
<keyword evidence="2" id="KW-1017">Isopeptide bond</keyword>
<dbReference type="GO" id="GO:0031573">
    <property type="term" value="P:mitotic intra-S DNA damage checkpoint signaling"/>
    <property type="evidence" value="ECO:0007669"/>
    <property type="project" value="TreeGrafter"/>
</dbReference>
<evidence type="ECO:0000256" key="4">
    <source>
        <dbReference type="ARBA" id="ARBA00023242"/>
    </source>
</evidence>
<evidence type="ECO:0008006" key="9">
    <source>
        <dbReference type="Google" id="ProtNLM"/>
    </source>
</evidence>
<dbReference type="Proteomes" id="UP000678499">
    <property type="component" value="Unassembled WGS sequence"/>
</dbReference>
<evidence type="ECO:0000256" key="1">
    <source>
        <dbReference type="ARBA" id="ARBA00004123"/>
    </source>
</evidence>
<dbReference type="GO" id="GO:0070182">
    <property type="term" value="F:DNA polymerase binding"/>
    <property type="evidence" value="ECO:0007669"/>
    <property type="project" value="TreeGrafter"/>
</dbReference>
<protein>
    <recommendedName>
        <fullName evidence="9">Fanconi anemia group D2 protein</fullName>
    </recommendedName>
</protein>
<dbReference type="InterPro" id="IPR029448">
    <property type="entry name" value="FANCD2"/>
</dbReference>
<feature type="compositionally biased region" description="Acidic residues" evidence="6">
    <location>
        <begin position="1581"/>
        <end position="1617"/>
    </location>
</feature>
<evidence type="ECO:0000256" key="6">
    <source>
        <dbReference type="SAM" id="MobiDB-lite"/>
    </source>
</evidence>
<keyword evidence="8" id="KW-1185">Reference proteome</keyword>
<dbReference type="GO" id="GO:0036297">
    <property type="term" value="P:interstrand cross-link repair"/>
    <property type="evidence" value="ECO:0007669"/>
    <property type="project" value="TreeGrafter"/>
</dbReference>